<comment type="caution">
    <text evidence="3">The sequence shown here is derived from an EMBL/GenBank/DDBJ whole genome shotgun (WGS) entry which is preliminary data.</text>
</comment>
<evidence type="ECO:0000313" key="4">
    <source>
        <dbReference type="Proteomes" id="UP000016569"/>
    </source>
</evidence>
<organism evidence="3 4">
    <name type="scientific">Brevundimonas abyssalis TAR-001</name>
    <dbReference type="NCBI Taxonomy" id="1391729"/>
    <lineage>
        <taxon>Bacteria</taxon>
        <taxon>Pseudomonadati</taxon>
        <taxon>Pseudomonadota</taxon>
        <taxon>Alphaproteobacteria</taxon>
        <taxon>Caulobacterales</taxon>
        <taxon>Caulobacteraceae</taxon>
        <taxon>Brevundimonas</taxon>
    </lineage>
</organism>
<evidence type="ECO:0000313" key="3">
    <source>
        <dbReference type="EMBL" id="GAD57845.1"/>
    </source>
</evidence>
<dbReference type="Proteomes" id="UP000016569">
    <property type="component" value="Unassembled WGS sequence"/>
</dbReference>
<keyword evidence="1" id="KW-0560">Oxidoreductase</keyword>
<dbReference type="InterPro" id="IPR006076">
    <property type="entry name" value="FAD-dep_OxRdtase"/>
</dbReference>
<keyword evidence="4" id="KW-1185">Reference proteome</keyword>
<dbReference type="Gene3D" id="3.30.9.10">
    <property type="entry name" value="D-Amino Acid Oxidase, subunit A, domain 2"/>
    <property type="match status" value="1"/>
</dbReference>
<dbReference type="InterPro" id="IPR036188">
    <property type="entry name" value="FAD/NAD-bd_sf"/>
</dbReference>
<proteinExistence type="predicted"/>
<gene>
    <name evidence="3" type="ORF">MBEBAB_0095</name>
</gene>
<name>A0A8E0KIG1_9CAUL</name>
<feature type="domain" description="FAD dependent oxidoreductase" evidence="2">
    <location>
        <begin position="2"/>
        <end position="125"/>
    </location>
</feature>
<dbReference type="EMBL" id="BATC01000001">
    <property type="protein sequence ID" value="GAD57845.1"/>
    <property type="molecule type" value="Genomic_DNA"/>
</dbReference>
<dbReference type="Gene3D" id="3.50.50.60">
    <property type="entry name" value="FAD/NAD(P)-binding domain"/>
    <property type="match status" value="1"/>
</dbReference>
<dbReference type="PANTHER" id="PTHR13847">
    <property type="entry name" value="SARCOSINE DEHYDROGENASE-RELATED"/>
    <property type="match status" value="1"/>
</dbReference>
<accession>A0A8E0KIG1</accession>
<dbReference type="PANTHER" id="PTHR13847:SF201">
    <property type="entry name" value="PUTATIBE OXIDOREDUCTASE"/>
    <property type="match status" value="1"/>
</dbReference>
<dbReference type="GO" id="GO:0005737">
    <property type="term" value="C:cytoplasm"/>
    <property type="evidence" value="ECO:0007669"/>
    <property type="project" value="TreeGrafter"/>
</dbReference>
<dbReference type="AlphaFoldDB" id="A0A8E0KIG1"/>
<dbReference type="GO" id="GO:0016491">
    <property type="term" value="F:oxidoreductase activity"/>
    <property type="evidence" value="ECO:0007669"/>
    <property type="project" value="UniProtKB-KW"/>
</dbReference>
<dbReference type="Pfam" id="PF01266">
    <property type="entry name" value="DAO"/>
    <property type="match status" value="1"/>
</dbReference>
<dbReference type="SUPFAM" id="SSF51905">
    <property type="entry name" value="FAD/NAD(P)-binding domain"/>
    <property type="match status" value="1"/>
</dbReference>
<reference evidence="4" key="1">
    <citation type="journal article" date="2013" name="Genome Announc.">
        <title>Draft Genome Sequence of the Dimorphic Prosthecate Bacterium Brevundimonas abyssalis TAR-001T.</title>
        <authorList>
            <person name="Tsubouchi T."/>
            <person name="Nishi S."/>
            <person name="Usui K."/>
            <person name="Shimane Y."/>
            <person name="Takaki Y."/>
            <person name="Maruyama T."/>
            <person name="Hatada Y."/>
        </authorList>
    </citation>
    <scope>NUCLEOTIDE SEQUENCE [LARGE SCALE GENOMIC DNA]</scope>
    <source>
        <strain evidence="4">TAR-001</strain>
    </source>
</reference>
<evidence type="ECO:0000256" key="1">
    <source>
        <dbReference type="ARBA" id="ARBA00023002"/>
    </source>
</evidence>
<sequence length="133" mass="14199">MVGAGISGAFTARELARDHSVAVLDRRAPLMGSTMASTALLQWEIDLPLTALGGRIGIAKARRAYARSWSAVQALKRIVEDDRIPCGLAERRSLYLAGDEYGHRALKTEAEARAAMDLPSEYLDGPACGKGSA</sequence>
<evidence type="ECO:0000259" key="2">
    <source>
        <dbReference type="Pfam" id="PF01266"/>
    </source>
</evidence>
<protein>
    <submittedName>
        <fullName evidence="3">Oxidoreductase</fullName>
    </submittedName>
</protein>